<dbReference type="Proteomes" id="UP001500394">
    <property type="component" value="Unassembled WGS sequence"/>
</dbReference>
<comment type="caution">
    <text evidence="1">The sequence shown here is derived from an EMBL/GenBank/DDBJ whole genome shotgun (WGS) entry which is preliminary data.</text>
</comment>
<evidence type="ECO:0000313" key="1">
    <source>
        <dbReference type="EMBL" id="GAA4511900.1"/>
    </source>
</evidence>
<dbReference type="RefSeq" id="WP_345064317.1">
    <property type="nucleotide sequence ID" value="NZ_BAABGR010000006.1"/>
</dbReference>
<keyword evidence="2" id="KW-1185">Reference proteome</keyword>
<accession>A0ABP8QWH2</accession>
<protein>
    <submittedName>
        <fullName evidence="1">Uncharacterized protein</fullName>
    </submittedName>
</protein>
<reference evidence="2" key="1">
    <citation type="journal article" date="2019" name="Int. J. Syst. Evol. Microbiol.">
        <title>The Global Catalogue of Microorganisms (GCM) 10K type strain sequencing project: providing services to taxonomists for standard genome sequencing and annotation.</title>
        <authorList>
            <consortium name="The Broad Institute Genomics Platform"/>
            <consortium name="The Broad Institute Genome Sequencing Center for Infectious Disease"/>
            <person name="Wu L."/>
            <person name="Ma J."/>
        </authorList>
    </citation>
    <scope>NUCLEOTIDE SEQUENCE [LARGE SCALE GENOMIC DNA]</scope>
    <source>
        <strain evidence="2">JCM 17858</strain>
    </source>
</reference>
<organism evidence="1 2">
    <name type="scientific">Sphingobacterium thermophilum</name>
    <dbReference type="NCBI Taxonomy" id="768534"/>
    <lineage>
        <taxon>Bacteria</taxon>
        <taxon>Pseudomonadati</taxon>
        <taxon>Bacteroidota</taxon>
        <taxon>Sphingobacteriia</taxon>
        <taxon>Sphingobacteriales</taxon>
        <taxon>Sphingobacteriaceae</taxon>
        <taxon>Sphingobacterium</taxon>
    </lineage>
</organism>
<dbReference type="EMBL" id="BAABGR010000006">
    <property type="protein sequence ID" value="GAA4511900.1"/>
    <property type="molecule type" value="Genomic_DNA"/>
</dbReference>
<evidence type="ECO:0000313" key="2">
    <source>
        <dbReference type="Proteomes" id="UP001500394"/>
    </source>
</evidence>
<sequence>MIDKKVNKALEAGIAAYAKYENIDSAAFVSAVKEAFQKEAPFMEKVEAMDKVFDDYQEFEEMREVVFDLLMINFFAEDVKKLEDDYLESPEWEQIEEDTIDRGTELLNIFLYLRECADESIEPELGDYLKEFLLVEEDEFQDEYRIYEKVIANQILVESDYSEIARVSKSVMPMEELYELFYPLMAFFFEPNPSAQQVEEFASHAANRSYETAIYEVIVNFNKQ</sequence>
<proteinExistence type="predicted"/>
<gene>
    <name evidence="1" type="ORF">GCM10023173_05230</name>
</gene>
<name>A0ABP8QWH2_9SPHI</name>